<keyword evidence="4" id="KW-1185">Reference proteome</keyword>
<dbReference type="PANTHER" id="PTHR23150">
    <property type="entry name" value="SULFATASE MODIFYING FACTOR 1, 2"/>
    <property type="match status" value="1"/>
</dbReference>
<dbReference type="CDD" id="cd00093">
    <property type="entry name" value="HTH_XRE"/>
    <property type="match status" value="1"/>
</dbReference>
<evidence type="ECO:0000313" key="4">
    <source>
        <dbReference type="Proteomes" id="UP000595703"/>
    </source>
</evidence>
<dbReference type="InterPro" id="IPR016187">
    <property type="entry name" value="CTDL_fold"/>
</dbReference>
<evidence type="ECO:0000313" key="3">
    <source>
        <dbReference type="EMBL" id="BBA98965.1"/>
    </source>
</evidence>
<feature type="domain" description="Sulfatase-modifying factor enzyme-like" evidence="2">
    <location>
        <begin position="128"/>
        <end position="261"/>
    </location>
</feature>
<feature type="compositionally biased region" description="Basic and acidic residues" evidence="1">
    <location>
        <begin position="90"/>
        <end position="105"/>
    </location>
</feature>
<dbReference type="Gene3D" id="3.90.1580.10">
    <property type="entry name" value="paralog of FGE (formylglycine-generating enzyme)"/>
    <property type="match status" value="1"/>
</dbReference>
<feature type="region of interest" description="Disordered" evidence="1">
    <location>
        <begin position="86"/>
        <end position="105"/>
    </location>
</feature>
<organism evidence="3 4">
    <name type="scientific">Actinacidiphila reveromycinica</name>
    <dbReference type="NCBI Taxonomy" id="659352"/>
    <lineage>
        <taxon>Bacteria</taxon>
        <taxon>Bacillati</taxon>
        <taxon>Actinomycetota</taxon>
        <taxon>Actinomycetes</taxon>
        <taxon>Kitasatosporales</taxon>
        <taxon>Streptomycetaceae</taxon>
        <taxon>Actinacidiphila</taxon>
    </lineage>
</organism>
<dbReference type="GO" id="GO:0120147">
    <property type="term" value="F:formylglycine-generating oxidase activity"/>
    <property type="evidence" value="ECO:0007669"/>
    <property type="project" value="TreeGrafter"/>
</dbReference>
<name>A0A7U3UUG4_9ACTN</name>
<dbReference type="GO" id="GO:0003677">
    <property type="term" value="F:DNA binding"/>
    <property type="evidence" value="ECO:0007669"/>
    <property type="project" value="UniProtKB-KW"/>
</dbReference>
<dbReference type="Pfam" id="PF03781">
    <property type="entry name" value="FGE-sulfatase"/>
    <property type="match status" value="1"/>
</dbReference>
<dbReference type="SUPFAM" id="SSF56436">
    <property type="entry name" value="C-type lectin-like"/>
    <property type="match status" value="1"/>
</dbReference>
<reference evidence="3 4" key="2">
    <citation type="journal article" date="2011" name="J. Antibiot.">
        <title>Furaquinocins I and J: novel polyketide isoprenoid hybrid compounds from Streptomyces reveromyceticus SN-593.</title>
        <authorList>
            <person name="Panthee S."/>
            <person name="Takahashi S."/>
            <person name="Takagi H."/>
            <person name="Nogawa T."/>
            <person name="Oowada E."/>
            <person name="Uramoto M."/>
            <person name="Osada H."/>
        </authorList>
    </citation>
    <scope>NUCLEOTIDE SEQUENCE [LARGE SCALE GENOMIC DNA]</scope>
    <source>
        <strain evidence="3 4">SN-593</strain>
    </source>
</reference>
<accession>A0A7U3UUG4</accession>
<dbReference type="InterPro" id="IPR010982">
    <property type="entry name" value="Lambda_DNA-bd_dom_sf"/>
</dbReference>
<dbReference type="InterPro" id="IPR051043">
    <property type="entry name" value="Sulfatase_Mod_Factor_Kinase"/>
</dbReference>
<dbReference type="PANTHER" id="PTHR23150:SF19">
    <property type="entry name" value="FORMYLGLYCINE-GENERATING ENZYME"/>
    <property type="match status" value="1"/>
</dbReference>
<feature type="region of interest" description="Disordered" evidence="1">
    <location>
        <begin position="205"/>
        <end position="233"/>
    </location>
</feature>
<protein>
    <submittedName>
        <fullName evidence="3">Putative DNA-binding protein</fullName>
    </submittedName>
</protein>
<reference evidence="3 4" key="3">
    <citation type="journal article" date="2011" name="Nat. Chem. Biol.">
        <title>Reveromycin A biosynthesis uses RevG and RevJ for stereospecific spiroacetal formation.</title>
        <authorList>
            <person name="Takahashi S."/>
            <person name="Toyoda A."/>
            <person name="Sekiyama Y."/>
            <person name="Takagi H."/>
            <person name="Nogawa T."/>
            <person name="Uramoto M."/>
            <person name="Suzuki R."/>
            <person name="Koshino H."/>
            <person name="Kumano T."/>
            <person name="Panthee S."/>
            <person name="Dairi T."/>
            <person name="Ishikawa J."/>
            <person name="Ikeda H."/>
            <person name="Sakaki Y."/>
            <person name="Osada H."/>
        </authorList>
    </citation>
    <scope>NUCLEOTIDE SEQUENCE [LARGE SCALE GENOMIC DNA]</scope>
    <source>
        <strain evidence="3 4">SN-593</strain>
    </source>
</reference>
<dbReference type="InterPro" id="IPR005532">
    <property type="entry name" value="SUMF_dom"/>
</dbReference>
<reference evidence="3 4" key="4">
    <citation type="journal article" date="2020" name="Sci. Rep.">
        <title>beta-carboline chemical signals induce reveromycin production through a LuxR family regulator in Streptomyces sp. SN-593.</title>
        <authorList>
            <person name="Panthee S."/>
            <person name="Kito N."/>
            <person name="Hayashi T."/>
            <person name="Shimizu T."/>
            <person name="Ishikawa J."/>
            <person name="Hamamoto H."/>
            <person name="Osada H."/>
            <person name="Takahashi S."/>
        </authorList>
    </citation>
    <scope>NUCLEOTIDE SEQUENCE [LARGE SCALE GENOMIC DNA]</scope>
    <source>
        <strain evidence="3 4">SN-593</strain>
    </source>
</reference>
<evidence type="ECO:0000256" key="1">
    <source>
        <dbReference type="SAM" id="MobiDB-lite"/>
    </source>
</evidence>
<dbReference type="InterPro" id="IPR042095">
    <property type="entry name" value="SUMF_sf"/>
</dbReference>
<keyword evidence="3" id="KW-0238">DNA-binding</keyword>
<dbReference type="InterPro" id="IPR001387">
    <property type="entry name" value="Cro/C1-type_HTH"/>
</dbReference>
<dbReference type="Proteomes" id="UP000595703">
    <property type="component" value="Chromosome"/>
</dbReference>
<feature type="compositionally biased region" description="Polar residues" evidence="1">
    <location>
        <begin position="223"/>
        <end position="233"/>
    </location>
</feature>
<proteinExistence type="predicted"/>
<dbReference type="SUPFAM" id="SSF47413">
    <property type="entry name" value="lambda repressor-like DNA-binding domains"/>
    <property type="match status" value="1"/>
</dbReference>
<evidence type="ECO:0000259" key="2">
    <source>
        <dbReference type="Pfam" id="PF03781"/>
    </source>
</evidence>
<dbReference type="EMBL" id="AP018365">
    <property type="protein sequence ID" value="BBA98965.1"/>
    <property type="molecule type" value="Genomic_DNA"/>
</dbReference>
<dbReference type="Gene3D" id="1.10.260.40">
    <property type="entry name" value="lambda repressor-like DNA-binding domains"/>
    <property type="match status" value="1"/>
</dbReference>
<reference evidence="3 4" key="1">
    <citation type="journal article" date="2010" name="J. Bacteriol.">
        <title>Biochemical characterization of a novel indole prenyltransferase from Streptomyces sp. SN-593.</title>
        <authorList>
            <person name="Takahashi S."/>
            <person name="Takagi H."/>
            <person name="Toyoda A."/>
            <person name="Uramoto M."/>
            <person name="Nogawa T."/>
            <person name="Ueki M."/>
            <person name="Sakaki Y."/>
            <person name="Osada H."/>
        </authorList>
    </citation>
    <scope>NUCLEOTIDE SEQUENCE [LARGE SCALE GENOMIC DNA]</scope>
    <source>
        <strain evidence="3 4">SN-593</strain>
    </source>
</reference>
<gene>
    <name evidence="3" type="ORF">RVR_5385</name>
</gene>
<sequence>MATVERWTGREAKSLRTAKRMSLEAFAAHLGISERTLSTWESRGENIAIRAVNQAALDTSLRVSGPDVHERFVHLTDAFETVLPHQAAHAPRDAPVQRHERHPGDGKQMAFVDAGMYLGGTDNGPVWLPAFSIDVFPVTNSDYAGFVAATGHQPPQHWPKGKCPDTLFDHPVTYVTWRDAASYASWTGKELPTARQWEKAARGTHGATYPWGNQPTPAKCNSRESNVGSTTPVSRFHSGVSPYGVYDLCGNTWEWTRTRTGPGRYELKAGAFTSPFSRTTPSAFNDAATTMLDDDTGFRCCTSGASLTRP</sequence>
<dbReference type="KEGG" id="arev:RVR_5385"/>
<dbReference type="AlphaFoldDB" id="A0A7U3UUG4"/>